<dbReference type="EMBL" id="BK032759">
    <property type="protein sequence ID" value="DAF58778.1"/>
    <property type="molecule type" value="Genomic_DNA"/>
</dbReference>
<reference evidence="1" key="1">
    <citation type="journal article" date="2021" name="Proc. Natl. Acad. Sci. U.S.A.">
        <title>A Catalog of Tens of Thousands of Viruses from Human Metagenomes Reveals Hidden Associations with Chronic Diseases.</title>
        <authorList>
            <person name="Tisza M.J."/>
            <person name="Buck C.B."/>
        </authorList>
    </citation>
    <scope>NUCLEOTIDE SEQUENCE</scope>
    <source>
        <strain evidence="1">CtxMM9</strain>
    </source>
</reference>
<organism evidence="1">
    <name type="scientific">Siphoviridae sp. ctxMM9</name>
    <dbReference type="NCBI Taxonomy" id="2827973"/>
    <lineage>
        <taxon>Viruses</taxon>
        <taxon>Duplodnaviria</taxon>
        <taxon>Heunggongvirae</taxon>
        <taxon>Uroviricota</taxon>
        <taxon>Caudoviricetes</taxon>
    </lineage>
</organism>
<name>A0A8S5T7N4_9CAUD</name>
<sequence>MFRMSLINIALPENLVKQKMTDLPSKSRQ</sequence>
<evidence type="ECO:0000313" key="1">
    <source>
        <dbReference type="EMBL" id="DAF58778.1"/>
    </source>
</evidence>
<accession>A0A8S5T7N4</accession>
<protein>
    <submittedName>
        <fullName evidence="1">Uncharacterized protein</fullName>
    </submittedName>
</protein>
<proteinExistence type="predicted"/>